<evidence type="ECO:0000313" key="5">
    <source>
        <dbReference type="Proteomes" id="UP001163846"/>
    </source>
</evidence>
<dbReference type="Pfam" id="PF01553">
    <property type="entry name" value="Acyltransferase"/>
    <property type="match status" value="1"/>
</dbReference>
<dbReference type="GO" id="GO:0016287">
    <property type="term" value="F:glycerone-phosphate O-acyltransferase activity"/>
    <property type="evidence" value="ECO:0007669"/>
    <property type="project" value="TreeGrafter"/>
</dbReference>
<protein>
    <recommendedName>
        <fullName evidence="3">Phospholipid/glycerol acyltransferase domain-containing protein</fullName>
    </recommendedName>
</protein>
<dbReference type="PANTHER" id="PTHR31605">
    <property type="entry name" value="GLYCEROL-3-PHOSPHATE O-ACYLTRANSFERASE 1"/>
    <property type="match status" value="1"/>
</dbReference>
<evidence type="ECO:0000256" key="1">
    <source>
        <dbReference type="SAM" id="MobiDB-lite"/>
    </source>
</evidence>
<accession>A0AA38P119</accession>
<gene>
    <name evidence="4" type="ORF">F5878DRAFT_368263</name>
</gene>
<dbReference type="SMART" id="SM00563">
    <property type="entry name" value="PlsC"/>
    <property type="match status" value="1"/>
</dbReference>
<evidence type="ECO:0000256" key="2">
    <source>
        <dbReference type="SAM" id="Phobius"/>
    </source>
</evidence>
<dbReference type="EMBL" id="MU806557">
    <property type="protein sequence ID" value="KAJ3834266.1"/>
    <property type="molecule type" value="Genomic_DNA"/>
</dbReference>
<feature type="domain" description="Phospholipid/glycerol acyltransferase" evidence="3">
    <location>
        <begin position="54"/>
        <end position="202"/>
    </location>
</feature>
<dbReference type="AlphaFoldDB" id="A0AA38P119"/>
<reference evidence="4" key="1">
    <citation type="submission" date="2022-08" db="EMBL/GenBank/DDBJ databases">
        <authorList>
            <consortium name="DOE Joint Genome Institute"/>
            <person name="Min B."/>
            <person name="Riley R."/>
            <person name="Sierra-Patev S."/>
            <person name="Naranjo-Ortiz M."/>
            <person name="Looney B."/>
            <person name="Konkel Z."/>
            <person name="Slot J.C."/>
            <person name="Sakamoto Y."/>
            <person name="Steenwyk J.L."/>
            <person name="Rokas A."/>
            <person name="Carro J."/>
            <person name="Camarero S."/>
            <person name="Ferreira P."/>
            <person name="Molpeceres G."/>
            <person name="Ruiz-Duenas F.J."/>
            <person name="Serrano A."/>
            <person name="Henrissat B."/>
            <person name="Drula E."/>
            <person name="Hughes K.W."/>
            <person name="Mata J.L."/>
            <person name="Ishikawa N.K."/>
            <person name="Vargas-Isla R."/>
            <person name="Ushijima S."/>
            <person name="Smith C.A."/>
            <person name="Ahrendt S."/>
            <person name="Andreopoulos W."/>
            <person name="He G."/>
            <person name="Labutti K."/>
            <person name="Lipzen A."/>
            <person name="Ng V."/>
            <person name="Sandor L."/>
            <person name="Barry K."/>
            <person name="Martinez A.T."/>
            <person name="Xiao Y."/>
            <person name="Gibbons J.G."/>
            <person name="Terashima K."/>
            <person name="Hibbett D.S."/>
            <person name="Grigoriev I.V."/>
        </authorList>
    </citation>
    <scope>NUCLEOTIDE SEQUENCE</scope>
    <source>
        <strain evidence="4">TFB9207</strain>
    </source>
</reference>
<dbReference type="PANTHER" id="PTHR31605:SF0">
    <property type="entry name" value="GLYCEROL-3-PHOSPHATE O-ACYLTRANSFERASE 1"/>
    <property type="match status" value="1"/>
</dbReference>
<dbReference type="SUPFAM" id="SSF69593">
    <property type="entry name" value="Glycerol-3-phosphate (1)-acyltransferase"/>
    <property type="match status" value="1"/>
</dbReference>
<feature type="transmembrane region" description="Helical" evidence="2">
    <location>
        <begin position="444"/>
        <end position="462"/>
    </location>
</feature>
<comment type="caution">
    <text evidence="4">The sequence shown here is derived from an EMBL/GenBank/DDBJ whole genome shotgun (WGS) entry which is preliminary data.</text>
</comment>
<feature type="compositionally biased region" description="Polar residues" evidence="1">
    <location>
        <begin position="625"/>
        <end position="645"/>
    </location>
</feature>
<dbReference type="Proteomes" id="UP001163846">
    <property type="component" value="Unassembled WGS sequence"/>
</dbReference>
<evidence type="ECO:0000259" key="3">
    <source>
        <dbReference type="SMART" id="SM00563"/>
    </source>
</evidence>
<feature type="transmembrane region" description="Helical" evidence="2">
    <location>
        <begin position="400"/>
        <end position="424"/>
    </location>
</feature>
<feature type="region of interest" description="Disordered" evidence="1">
    <location>
        <begin position="625"/>
        <end position="647"/>
    </location>
</feature>
<keyword evidence="2" id="KW-1133">Transmembrane helix</keyword>
<dbReference type="InterPro" id="IPR052744">
    <property type="entry name" value="GPAT/DAPAT"/>
</dbReference>
<dbReference type="GO" id="GO:0008654">
    <property type="term" value="P:phospholipid biosynthetic process"/>
    <property type="evidence" value="ECO:0007669"/>
    <property type="project" value="TreeGrafter"/>
</dbReference>
<keyword evidence="5" id="KW-1185">Reference proteome</keyword>
<evidence type="ECO:0000313" key="4">
    <source>
        <dbReference type="EMBL" id="KAJ3834266.1"/>
    </source>
</evidence>
<sequence length="686" mass="76014">MKELQLVYRILRKISDWSVSGYYSEVLVEGSENVLNLQSGVLDGEDITTVNGPVILVSTHHNEMIDIATLAMTMPRIQGERRHVSFWAKESMFKNAITGWVMRSSGAIAVKRNPNKSETGESADKEKQDKRIDDISSLFASTTRALASNKVIGVFPEGTSYTQPRIIQIMPGAARAAVEYDVWRRQNGGQDVVIVPVGIVYTAKSFYQSRLVARLGTPIVVKDYCEELYTPTSSSISANTEDDTAAIRAVTKTIALRIEKDLLEMTVNADDWETLYAASVARDVYFEKGEIPLRTWATNTQQFVNLLATPASTLSVPAADTKRTLIRYFALLHNTGLSHAVLQGLFPLRILPRSTGYPTKSATPLTDQPFSTDREWKHYHLATLSEHISLRAPSNVLKNAVLTLAILPILPIYLPAFLMSHLVALLATPGEEEGEAQFRSVGGGIGLGIGLTFAKLIGSWIWKTRGGMISAFVLAKARSVVEVVRGSFTGFEGLRIPSVDIAGMKLGAATLFPGVANLKWDVLRNVLVQPMIRTILRGGGWLLLGWCVVKWYNLCIKRAHRTYTYTLAPPARRLWMHHLFILLGFRNSFNPRSISDLFQDPDLSPYLTLPPPPTNAFIRKREQVQVQPDNSNSNSAATAEINSNSRRQRPIPTAKLLMALLCAREEARQAMGLLVDNDEAPVEKMP</sequence>
<name>A0AA38P119_9AGAR</name>
<keyword evidence="2" id="KW-0812">Transmembrane</keyword>
<organism evidence="4 5">
    <name type="scientific">Lentinula raphanica</name>
    <dbReference type="NCBI Taxonomy" id="153919"/>
    <lineage>
        <taxon>Eukaryota</taxon>
        <taxon>Fungi</taxon>
        <taxon>Dikarya</taxon>
        <taxon>Basidiomycota</taxon>
        <taxon>Agaricomycotina</taxon>
        <taxon>Agaricomycetes</taxon>
        <taxon>Agaricomycetidae</taxon>
        <taxon>Agaricales</taxon>
        <taxon>Marasmiineae</taxon>
        <taxon>Omphalotaceae</taxon>
        <taxon>Lentinula</taxon>
    </lineage>
</organism>
<dbReference type="InterPro" id="IPR002123">
    <property type="entry name" value="Plipid/glycerol_acylTrfase"/>
</dbReference>
<keyword evidence="2" id="KW-0472">Membrane</keyword>
<proteinExistence type="predicted"/>
<dbReference type="GO" id="GO:0004366">
    <property type="term" value="F:glycerol-3-phosphate O-acyltransferase activity"/>
    <property type="evidence" value="ECO:0007669"/>
    <property type="project" value="TreeGrafter"/>
</dbReference>